<proteinExistence type="predicted"/>
<accession>G6E7M1</accession>
<sequence>MDKPDLDDVIEEIKHPSETEMDIGRDQSSREIRLGMTLVLIVVAVVVLIATALRW</sequence>
<protein>
    <submittedName>
        <fullName evidence="2">Uncharacterized protein</fullName>
    </submittedName>
</protein>
<keyword evidence="3" id="KW-1185">Reference proteome</keyword>
<evidence type="ECO:0000313" key="3">
    <source>
        <dbReference type="Proteomes" id="UP000004030"/>
    </source>
</evidence>
<dbReference type="RefSeq" id="WP_007011273.1">
    <property type="nucleotide sequence ID" value="NZ_AGFM01000006.1"/>
</dbReference>
<dbReference type="Proteomes" id="UP000004030">
    <property type="component" value="Unassembled WGS sequence"/>
</dbReference>
<dbReference type="EMBL" id="AGFM01000006">
    <property type="protein sequence ID" value="EHJ62844.1"/>
    <property type="molecule type" value="Genomic_DNA"/>
</dbReference>
<keyword evidence="1" id="KW-0472">Membrane</keyword>
<organism evidence="2 3">
    <name type="scientific">Novosphingobium pentaromativorans US6-1</name>
    <dbReference type="NCBI Taxonomy" id="1088721"/>
    <lineage>
        <taxon>Bacteria</taxon>
        <taxon>Pseudomonadati</taxon>
        <taxon>Pseudomonadota</taxon>
        <taxon>Alphaproteobacteria</taxon>
        <taxon>Sphingomonadales</taxon>
        <taxon>Sphingomonadaceae</taxon>
        <taxon>Novosphingobium</taxon>
    </lineage>
</organism>
<gene>
    <name evidence="2" type="ORF">NSU_0356</name>
</gene>
<reference evidence="2 3" key="1">
    <citation type="journal article" date="2012" name="J. Bacteriol.">
        <title>Genome sequence of benzo(a)pyrene-degrading bacterium Novosphingobium pentaromativorans US6-1.</title>
        <authorList>
            <person name="Luo Y.R."/>
            <person name="Kang S.G."/>
            <person name="Kim S.J."/>
            <person name="Kim M.R."/>
            <person name="Li N."/>
            <person name="Lee J.H."/>
            <person name="Kwon K.K."/>
        </authorList>
    </citation>
    <scope>NUCLEOTIDE SEQUENCE [LARGE SCALE GENOMIC DNA]</scope>
    <source>
        <strain evidence="2 3">US6-1</strain>
    </source>
</reference>
<dbReference type="AlphaFoldDB" id="G6E7M1"/>
<dbReference type="PATRIC" id="fig|1088721.3.peg.351"/>
<feature type="transmembrane region" description="Helical" evidence="1">
    <location>
        <begin position="34"/>
        <end position="53"/>
    </location>
</feature>
<name>G6E7M1_9SPHN</name>
<evidence type="ECO:0000313" key="2">
    <source>
        <dbReference type="EMBL" id="EHJ62844.1"/>
    </source>
</evidence>
<keyword evidence="1" id="KW-0812">Transmembrane</keyword>
<comment type="caution">
    <text evidence="2">The sequence shown here is derived from an EMBL/GenBank/DDBJ whole genome shotgun (WGS) entry which is preliminary data.</text>
</comment>
<keyword evidence="1" id="KW-1133">Transmembrane helix</keyword>
<evidence type="ECO:0000256" key="1">
    <source>
        <dbReference type="SAM" id="Phobius"/>
    </source>
</evidence>